<dbReference type="Gene3D" id="3.40.50.850">
    <property type="entry name" value="Isochorismatase-like"/>
    <property type="match status" value="1"/>
</dbReference>
<evidence type="ECO:0000313" key="10">
    <source>
        <dbReference type="EMBL" id="ASV74311.1"/>
    </source>
</evidence>
<dbReference type="AlphaFoldDB" id="A0A286REC2"/>
<keyword evidence="2" id="KW-0662">Pyridine nucleotide biosynthesis</keyword>
<comment type="similarity">
    <text evidence="1">Belongs to the isochorismatase family.</text>
</comment>
<dbReference type="InterPro" id="IPR052347">
    <property type="entry name" value="Isochorismatase_Nicotinamidase"/>
</dbReference>
<name>A0A286REC2_9BACT</name>
<dbReference type="GO" id="GO:0008936">
    <property type="term" value="F:nicotinamidase activity"/>
    <property type="evidence" value="ECO:0007669"/>
    <property type="project" value="UniProtKB-EC"/>
</dbReference>
<dbReference type="EC" id="3.5.1.19" evidence="6"/>
<dbReference type="InterPro" id="IPR036380">
    <property type="entry name" value="Isochorismatase-like_sf"/>
</dbReference>
<dbReference type="GO" id="GO:0019363">
    <property type="term" value="P:pyridine nucleotide biosynthetic process"/>
    <property type="evidence" value="ECO:0007669"/>
    <property type="project" value="UniProtKB-KW"/>
</dbReference>
<protein>
    <recommendedName>
        <fullName evidence="8">Nicotinamidase</fullName>
        <ecNumber evidence="6">3.5.1.19</ecNumber>
    </recommendedName>
    <alternativeName>
        <fullName evidence="7">Nicotinamide deamidase</fullName>
    </alternativeName>
</protein>
<evidence type="ECO:0000256" key="1">
    <source>
        <dbReference type="ARBA" id="ARBA00006336"/>
    </source>
</evidence>
<evidence type="ECO:0000313" key="11">
    <source>
        <dbReference type="Proteomes" id="UP000215086"/>
    </source>
</evidence>
<evidence type="ECO:0000256" key="6">
    <source>
        <dbReference type="ARBA" id="ARBA00039017"/>
    </source>
</evidence>
<accession>A0A286REC2</accession>
<comment type="pathway">
    <text evidence="5">Cofactor biosynthesis; nicotinate biosynthesis; nicotinate from nicotinamide: step 1/1.</text>
</comment>
<organism evidence="10 11">
    <name type="scientific">Thermogutta terrifontis</name>
    <dbReference type="NCBI Taxonomy" id="1331910"/>
    <lineage>
        <taxon>Bacteria</taxon>
        <taxon>Pseudomonadati</taxon>
        <taxon>Planctomycetota</taxon>
        <taxon>Planctomycetia</taxon>
        <taxon>Pirellulales</taxon>
        <taxon>Thermoguttaceae</taxon>
        <taxon>Thermogutta</taxon>
    </lineage>
</organism>
<reference evidence="10 11" key="1">
    <citation type="journal article" name="Front. Microbiol.">
        <title>Sugar Metabolism of the First Thermophilic Planctomycete Thermogutta terrifontis: Comparative Genomic and Transcriptomic Approaches.</title>
        <authorList>
            <person name="Elcheninov A.G."/>
            <person name="Menzel P."/>
            <person name="Gudbergsdottir S.R."/>
            <person name="Slesarev A.I."/>
            <person name="Kadnikov V.V."/>
            <person name="Krogh A."/>
            <person name="Bonch-Osmolovskaya E.A."/>
            <person name="Peng X."/>
            <person name="Kublanov I.V."/>
        </authorList>
    </citation>
    <scope>NUCLEOTIDE SEQUENCE [LARGE SCALE GENOMIC DNA]</scope>
    <source>
        <strain evidence="10 11">R1</strain>
    </source>
</reference>
<sequence length="211" mass="23263">MDALIVVDVQNDFCPGGALPVPRGDEVVPVINRLMPLFPLVVATQDWHPPDHCSFATNHPGKQPGEVVELNGVPQILWPVHCVQGTPGAEFHPGLNTQLFQVVFRKGIDPAVDSYSGFYDNARRRATGLHEYLQENNVTRIFVCGLATDYCVKWTCLDGAELGYQTFLLEDACRGVELMPGDVERSLRQLREAGVTIVSSADLSSILEHRP</sequence>
<keyword evidence="11" id="KW-1185">Reference proteome</keyword>
<evidence type="ECO:0000259" key="9">
    <source>
        <dbReference type="Pfam" id="PF00857"/>
    </source>
</evidence>
<dbReference type="NCBIfam" id="NF008623">
    <property type="entry name" value="PRK11609.1"/>
    <property type="match status" value="1"/>
</dbReference>
<keyword evidence="3" id="KW-0479">Metal-binding</keyword>
<dbReference type="PANTHER" id="PTHR11080">
    <property type="entry name" value="PYRAZINAMIDASE/NICOTINAMIDASE"/>
    <property type="match status" value="1"/>
</dbReference>
<dbReference type="EMBL" id="CP018477">
    <property type="protein sequence ID" value="ASV74311.1"/>
    <property type="molecule type" value="Genomic_DNA"/>
</dbReference>
<dbReference type="FunFam" id="3.40.50.850:FF:000006">
    <property type="entry name" value="Bifunctional pyrazinamidase/nicotinamidase"/>
    <property type="match status" value="1"/>
</dbReference>
<keyword evidence="4 10" id="KW-0378">Hydrolase</keyword>
<evidence type="ECO:0000256" key="2">
    <source>
        <dbReference type="ARBA" id="ARBA00022642"/>
    </source>
</evidence>
<evidence type="ECO:0000256" key="4">
    <source>
        <dbReference type="ARBA" id="ARBA00022801"/>
    </source>
</evidence>
<evidence type="ECO:0000256" key="5">
    <source>
        <dbReference type="ARBA" id="ARBA00037900"/>
    </source>
</evidence>
<dbReference type="OrthoDB" id="6111975at2"/>
<proteinExistence type="inferred from homology"/>
<evidence type="ECO:0000256" key="8">
    <source>
        <dbReference type="ARBA" id="ARBA00072277"/>
    </source>
</evidence>
<dbReference type="RefSeq" id="WP_095414671.1">
    <property type="nucleotide sequence ID" value="NZ_CP018477.1"/>
</dbReference>
<evidence type="ECO:0000256" key="7">
    <source>
        <dbReference type="ARBA" id="ARBA00043224"/>
    </source>
</evidence>
<gene>
    <name evidence="10" type="ORF">THTE_1709</name>
</gene>
<dbReference type="Pfam" id="PF00857">
    <property type="entry name" value="Isochorismatase"/>
    <property type="match status" value="1"/>
</dbReference>
<evidence type="ECO:0000256" key="3">
    <source>
        <dbReference type="ARBA" id="ARBA00022723"/>
    </source>
</evidence>
<dbReference type="PANTHER" id="PTHR11080:SF2">
    <property type="entry name" value="LD05707P"/>
    <property type="match status" value="1"/>
</dbReference>
<dbReference type="SUPFAM" id="SSF52499">
    <property type="entry name" value="Isochorismatase-like hydrolases"/>
    <property type="match status" value="1"/>
</dbReference>
<dbReference type="InterPro" id="IPR000868">
    <property type="entry name" value="Isochorismatase-like_dom"/>
</dbReference>
<dbReference type="GO" id="GO:0046872">
    <property type="term" value="F:metal ion binding"/>
    <property type="evidence" value="ECO:0007669"/>
    <property type="project" value="UniProtKB-KW"/>
</dbReference>
<dbReference type="CDD" id="cd01011">
    <property type="entry name" value="nicotinamidase"/>
    <property type="match status" value="1"/>
</dbReference>
<feature type="domain" description="Isochorismatase-like" evidence="9">
    <location>
        <begin position="3"/>
        <end position="202"/>
    </location>
</feature>
<dbReference type="KEGG" id="ttf:THTE_1709"/>
<dbReference type="Proteomes" id="UP000215086">
    <property type="component" value="Chromosome"/>
</dbReference>